<evidence type="ECO:0000313" key="3">
    <source>
        <dbReference type="Proteomes" id="UP000725649"/>
    </source>
</evidence>
<keyword evidence="1" id="KW-1133">Transmembrane helix</keyword>
<evidence type="ECO:0000313" key="2">
    <source>
        <dbReference type="EMBL" id="MBE6420579.1"/>
    </source>
</evidence>
<dbReference type="EMBL" id="SUVG01000001">
    <property type="protein sequence ID" value="MBE6420579.1"/>
    <property type="molecule type" value="Genomic_DNA"/>
</dbReference>
<proteinExistence type="predicted"/>
<organism evidence="2 3">
    <name type="scientific">Candidatus Avelusimicrobium gallicola</name>
    <dbReference type="NCBI Taxonomy" id="2562704"/>
    <lineage>
        <taxon>Bacteria</taxon>
        <taxon>Pseudomonadati</taxon>
        <taxon>Elusimicrobiota</taxon>
        <taxon>Elusimicrobia</taxon>
        <taxon>Elusimicrobiales</taxon>
        <taxon>Elusimicrobiaceae</taxon>
        <taxon>Candidatus Avelusimicrobium</taxon>
    </lineage>
</organism>
<reference evidence="2" key="1">
    <citation type="submission" date="2019-04" db="EMBL/GenBank/DDBJ databases">
        <title>Evolution of Biomass-Degrading Anaerobic Consortia Revealed by Metagenomics.</title>
        <authorList>
            <person name="Peng X."/>
        </authorList>
    </citation>
    <scope>NUCLEOTIDE SEQUENCE</scope>
    <source>
        <strain evidence="2">SIG66</strain>
    </source>
</reference>
<keyword evidence="1" id="KW-0812">Transmembrane</keyword>
<dbReference type="Gene3D" id="3.30.70.3040">
    <property type="match status" value="1"/>
</dbReference>
<feature type="transmembrane region" description="Helical" evidence="1">
    <location>
        <begin position="237"/>
        <end position="257"/>
    </location>
</feature>
<feature type="transmembrane region" description="Helical" evidence="1">
    <location>
        <begin position="202"/>
        <end position="225"/>
    </location>
</feature>
<feature type="transmembrane region" description="Helical" evidence="1">
    <location>
        <begin position="161"/>
        <end position="190"/>
    </location>
</feature>
<sequence>MEEFFEEKPGKQKNQVKHIFHLHRRLFLLVLAVAVLGQSVLFVSTRLNRYYKELENSFKIIFTVNTKTTNDTLNQIGESLNQKTDITGVRLFSPQDGLEAVRKQNPQLAESLLLMGKDKMPPYFEVKVNFRALNNIRPFVDNLSSEYPLLSARYNVEHADMIFYVGLCAKLLRLAVSFSLLLFLAFMFLVEAYPSREKRSHYVGGAVSGILAALCACLFFAGLVYPTGFLAEAFAQFTNPFLQILLIAFCGLFGWTLSKWQKF</sequence>
<protein>
    <recommendedName>
        <fullName evidence="4">Cell division protein FtsX</fullName>
    </recommendedName>
</protein>
<comment type="caution">
    <text evidence="2">The sequence shown here is derived from an EMBL/GenBank/DDBJ whole genome shotgun (WGS) entry which is preliminary data.</text>
</comment>
<keyword evidence="1" id="KW-0472">Membrane</keyword>
<dbReference type="AlphaFoldDB" id="A0A928HDM3"/>
<evidence type="ECO:0008006" key="4">
    <source>
        <dbReference type="Google" id="ProtNLM"/>
    </source>
</evidence>
<name>A0A928HDM3_9BACT</name>
<gene>
    <name evidence="2" type="ORF">E7027_00280</name>
</gene>
<dbReference type="Proteomes" id="UP000725649">
    <property type="component" value="Unassembled WGS sequence"/>
</dbReference>
<evidence type="ECO:0000256" key="1">
    <source>
        <dbReference type="SAM" id="Phobius"/>
    </source>
</evidence>
<accession>A0A928HDM3</accession>
<feature type="transmembrane region" description="Helical" evidence="1">
    <location>
        <begin position="26"/>
        <end position="44"/>
    </location>
</feature>